<feature type="transmembrane region" description="Helical" evidence="1">
    <location>
        <begin position="452"/>
        <end position="471"/>
    </location>
</feature>
<feature type="transmembrane region" description="Helical" evidence="1">
    <location>
        <begin position="103"/>
        <end position="125"/>
    </location>
</feature>
<accession>A0ABY7T976</accession>
<reference evidence="2 3" key="1">
    <citation type="submission" date="2023-02" db="EMBL/GenBank/DDBJ databases">
        <title>Genome sequence of Mucilaginibacter jinjuensis strain KACC 16571.</title>
        <authorList>
            <person name="Kim S."/>
            <person name="Heo J."/>
            <person name="Kwon S.-W."/>
        </authorList>
    </citation>
    <scope>NUCLEOTIDE SEQUENCE [LARGE SCALE GENOMIC DNA]</scope>
    <source>
        <strain evidence="2 3">KACC 16571</strain>
    </source>
</reference>
<feature type="transmembrane region" description="Helical" evidence="1">
    <location>
        <begin position="23"/>
        <end position="47"/>
    </location>
</feature>
<evidence type="ECO:0000313" key="2">
    <source>
        <dbReference type="EMBL" id="WCT12670.1"/>
    </source>
</evidence>
<keyword evidence="1" id="KW-1133">Transmembrane helix</keyword>
<dbReference type="EMBL" id="CP117167">
    <property type="protein sequence ID" value="WCT12670.1"/>
    <property type="molecule type" value="Genomic_DNA"/>
</dbReference>
<feature type="transmembrane region" description="Helical" evidence="1">
    <location>
        <begin position="170"/>
        <end position="190"/>
    </location>
</feature>
<dbReference type="RefSeq" id="WP_273630933.1">
    <property type="nucleotide sequence ID" value="NZ_CP117167.1"/>
</dbReference>
<keyword evidence="1" id="KW-0472">Membrane</keyword>
<dbReference type="Proteomes" id="UP001216139">
    <property type="component" value="Chromosome"/>
</dbReference>
<organism evidence="2 3">
    <name type="scientific">Mucilaginibacter jinjuensis</name>
    <dbReference type="NCBI Taxonomy" id="1176721"/>
    <lineage>
        <taxon>Bacteria</taxon>
        <taxon>Pseudomonadati</taxon>
        <taxon>Bacteroidota</taxon>
        <taxon>Sphingobacteriia</taxon>
        <taxon>Sphingobacteriales</taxon>
        <taxon>Sphingobacteriaceae</taxon>
        <taxon>Mucilaginibacter</taxon>
    </lineage>
</organism>
<feature type="transmembrane region" description="Helical" evidence="1">
    <location>
        <begin position="202"/>
        <end position="226"/>
    </location>
</feature>
<feature type="transmembrane region" description="Helical" evidence="1">
    <location>
        <begin position="380"/>
        <end position="402"/>
    </location>
</feature>
<feature type="transmembrane region" description="Helical" evidence="1">
    <location>
        <begin position="311"/>
        <end position="334"/>
    </location>
</feature>
<dbReference type="Pfam" id="PF18940">
    <property type="entry name" value="DUF5687"/>
    <property type="match status" value="1"/>
</dbReference>
<keyword evidence="3" id="KW-1185">Reference proteome</keyword>
<gene>
    <name evidence="2" type="ORF">PQO05_01835</name>
</gene>
<name>A0ABY7T976_9SPHI</name>
<protein>
    <submittedName>
        <fullName evidence="2">DUF5687 family protein</fullName>
    </submittedName>
</protein>
<feature type="transmembrane region" description="Helical" evidence="1">
    <location>
        <begin position="422"/>
        <end position="440"/>
    </location>
</feature>
<feature type="transmembrane region" description="Helical" evidence="1">
    <location>
        <begin position="355"/>
        <end position="374"/>
    </location>
</feature>
<evidence type="ECO:0000313" key="3">
    <source>
        <dbReference type="Proteomes" id="UP001216139"/>
    </source>
</evidence>
<feature type="transmembrane region" description="Helical" evidence="1">
    <location>
        <begin position="59"/>
        <end position="82"/>
    </location>
</feature>
<keyword evidence="1" id="KW-0812">Transmembrane</keyword>
<evidence type="ECO:0000256" key="1">
    <source>
        <dbReference type="SAM" id="Phobius"/>
    </source>
</evidence>
<feature type="transmembrane region" description="Helical" evidence="1">
    <location>
        <begin position="282"/>
        <end position="299"/>
    </location>
</feature>
<sequence length="493" mass="56409">MISTFAQHELKAFWRSKNTGKTIAIRIVMAILVLYLLLNILVVAFYMDKILDKVLPDEDLIPAFCGIILYYYLFDLLMRLQLQELPTLRVQPYLTLPIKRNTLVGYLSFTAILSVFNLWPLILFTPFTFKIIAHENGAGVATVFMLGIIGLTIFNNYLALYIKRKSNLNGWVFLVAAAVLILAGIGDFSWHLYSISKASGFLFGHLIAQPVWVLLPLLLGGVMYYFNFLYLKDNLYLEELGSRKASAYKSSTEIPLLGYFGHIGDLAANEIKLILRNKRPRSSLVVSLLFMFYGIIFYANPHYQNMPGIKLLPALLMTGIFIISYGQYMFSWQASHFDGILVSKVDFKDFLRAKYLLFSLVSTIVFILTIPYVYYGWHILLVQFAMFLWNLGINATIVLFFANRNYKRIDLSKGASFNWEGVGATQLLLSFPLMIGPYLIYWPFSLLGHADIAFIALGIIGLLFIATRSYWVKLLEKDFMTKRYTIAEGFRNK</sequence>
<feature type="transmembrane region" description="Helical" evidence="1">
    <location>
        <begin position="137"/>
        <end position="158"/>
    </location>
</feature>
<dbReference type="InterPro" id="IPR043742">
    <property type="entry name" value="DUF5687"/>
</dbReference>
<proteinExistence type="predicted"/>